<dbReference type="Pfam" id="PF01263">
    <property type="entry name" value="Aldose_epim"/>
    <property type="match status" value="1"/>
</dbReference>
<comment type="cofactor">
    <cofactor evidence="1">
        <name>Ca(2+)</name>
        <dbReference type="ChEBI" id="CHEBI:29108"/>
    </cofactor>
</comment>
<comment type="pathway">
    <text evidence="2">Carbohydrate metabolism; hexose metabolism.</text>
</comment>
<evidence type="ECO:0000256" key="9">
    <source>
        <dbReference type="PIRSR" id="PIRSR005096-2"/>
    </source>
</evidence>
<dbReference type="UniPathway" id="UPA00242"/>
<gene>
    <name evidence="11" type="ORF">FEE95_19780</name>
</gene>
<evidence type="ECO:0000256" key="2">
    <source>
        <dbReference type="ARBA" id="ARBA00005028"/>
    </source>
</evidence>
<reference evidence="11 12" key="1">
    <citation type="submission" date="2019-05" db="EMBL/GenBank/DDBJ databases">
        <authorList>
            <person name="Zhang J.-Y."/>
            <person name="Feg X."/>
            <person name="Du Z.-J."/>
        </authorList>
    </citation>
    <scope>NUCLEOTIDE SEQUENCE [LARGE SCALE GENOMIC DNA]</scope>
    <source>
        <strain evidence="11 12">RZ26</strain>
    </source>
</reference>
<dbReference type="InterPro" id="IPR047215">
    <property type="entry name" value="Galactose_mutarotase-like"/>
</dbReference>
<keyword evidence="6" id="KW-0413">Isomerase</keyword>
<keyword evidence="5" id="KW-0106">Calcium</keyword>
<keyword evidence="12" id="KW-1185">Reference proteome</keyword>
<keyword evidence="7" id="KW-0119">Carbohydrate metabolism</keyword>
<protein>
    <submittedName>
        <fullName evidence="11">Galactose mutarotase</fullName>
    </submittedName>
</protein>
<dbReference type="PIRSF" id="PIRSF005096">
    <property type="entry name" value="GALM"/>
    <property type="match status" value="1"/>
</dbReference>
<evidence type="ECO:0000256" key="1">
    <source>
        <dbReference type="ARBA" id="ARBA00001913"/>
    </source>
</evidence>
<feature type="binding site" evidence="9">
    <location>
        <position position="219"/>
    </location>
    <ligand>
        <name>beta-D-galactose</name>
        <dbReference type="ChEBI" id="CHEBI:27667"/>
    </ligand>
</feature>
<dbReference type="InterPro" id="IPR011013">
    <property type="entry name" value="Gal_mutarotase_sf_dom"/>
</dbReference>
<dbReference type="GO" id="GO:0030246">
    <property type="term" value="F:carbohydrate binding"/>
    <property type="evidence" value="ECO:0007669"/>
    <property type="project" value="InterPro"/>
</dbReference>
<dbReference type="GO" id="GO:0004034">
    <property type="term" value="F:aldose 1-epimerase activity"/>
    <property type="evidence" value="ECO:0007669"/>
    <property type="project" value="TreeGrafter"/>
</dbReference>
<evidence type="ECO:0000256" key="8">
    <source>
        <dbReference type="PIRSR" id="PIRSR005096-1"/>
    </source>
</evidence>
<comment type="similarity">
    <text evidence="3">Belongs to the aldose epimerase family.</text>
</comment>
<dbReference type="GO" id="GO:0005737">
    <property type="term" value="C:cytoplasm"/>
    <property type="evidence" value="ECO:0007669"/>
    <property type="project" value="TreeGrafter"/>
</dbReference>
<sequence length="301" mass="33943">MKQVTISTPFITLIVLDYGAIIQKLLVKDKNGESVNVVVGFNSPEKYLEDNKFLGACIGRYAGRISNGKFELERETYDLHQKDGVHLHGGKKGFGLKYWTIEEVHQGRQPFVKLSYHSKHLEEGYPGNLKVYVTYKLINNHLHIIHEASTDLTTVINLTNHSYFRLDGTSQIDDYNLQLNCSRMVETYANLLPTGALIPVNGTSFDFLNEKKIGSTRLDTPFVIDSKSKVAGKVSSDKTAISMEVSTNQPALVCYTPPEFPAICFETQNYPDAPNHKNFPSSRLRPGEIYKNESKFVFDLL</sequence>
<dbReference type="GO" id="GO:0006006">
    <property type="term" value="P:glucose metabolic process"/>
    <property type="evidence" value="ECO:0007669"/>
    <property type="project" value="TreeGrafter"/>
</dbReference>
<evidence type="ECO:0000313" key="12">
    <source>
        <dbReference type="Proteomes" id="UP000310314"/>
    </source>
</evidence>
<evidence type="ECO:0000256" key="7">
    <source>
        <dbReference type="ARBA" id="ARBA00023277"/>
    </source>
</evidence>
<evidence type="ECO:0000313" key="11">
    <source>
        <dbReference type="EMBL" id="TMM53306.1"/>
    </source>
</evidence>
<dbReference type="CDD" id="cd09019">
    <property type="entry name" value="galactose_mutarotase_like"/>
    <property type="match status" value="1"/>
</dbReference>
<name>A0A5S3PGS7_9FLAO</name>
<evidence type="ECO:0000256" key="4">
    <source>
        <dbReference type="ARBA" id="ARBA00011245"/>
    </source>
</evidence>
<dbReference type="InterPro" id="IPR008183">
    <property type="entry name" value="Aldose_1/G6P_1-epimerase"/>
</dbReference>
<comment type="subunit">
    <text evidence="4">Monomer.</text>
</comment>
<evidence type="ECO:0000256" key="3">
    <source>
        <dbReference type="ARBA" id="ARBA00006206"/>
    </source>
</evidence>
<feature type="active site" description="Proton donor" evidence="8">
    <location>
        <position position="161"/>
    </location>
</feature>
<feature type="binding site" evidence="10">
    <location>
        <begin position="161"/>
        <end position="163"/>
    </location>
    <ligand>
        <name>beta-D-galactose</name>
        <dbReference type="ChEBI" id="CHEBI:27667"/>
    </ligand>
</feature>
<dbReference type="AlphaFoldDB" id="A0A5S3PGS7"/>
<dbReference type="InterPro" id="IPR015443">
    <property type="entry name" value="Aldose_1-epimerase"/>
</dbReference>
<dbReference type="EMBL" id="VATY01000005">
    <property type="protein sequence ID" value="TMM53306.1"/>
    <property type="molecule type" value="Genomic_DNA"/>
</dbReference>
<evidence type="ECO:0000256" key="5">
    <source>
        <dbReference type="ARBA" id="ARBA00022837"/>
    </source>
</evidence>
<feature type="active site" description="Proton acceptor" evidence="8">
    <location>
        <position position="266"/>
    </location>
</feature>
<dbReference type="GO" id="GO:0033499">
    <property type="term" value="P:galactose catabolic process via UDP-galactose, Leloir pathway"/>
    <property type="evidence" value="ECO:0007669"/>
    <property type="project" value="TreeGrafter"/>
</dbReference>
<organism evidence="11 12">
    <name type="scientific">Maribacter algarum</name>
    <name type="common">ex Zhang et al. 2020</name>
    <dbReference type="NCBI Taxonomy" id="2578118"/>
    <lineage>
        <taxon>Bacteria</taxon>
        <taxon>Pseudomonadati</taxon>
        <taxon>Bacteroidota</taxon>
        <taxon>Flavobacteriia</taxon>
        <taxon>Flavobacteriales</taxon>
        <taxon>Flavobacteriaceae</taxon>
        <taxon>Maribacter</taxon>
    </lineage>
</organism>
<dbReference type="OrthoDB" id="9779408at2"/>
<dbReference type="InterPro" id="IPR014718">
    <property type="entry name" value="GH-type_carb-bd"/>
</dbReference>
<dbReference type="RefSeq" id="WP_138659766.1">
    <property type="nucleotide sequence ID" value="NZ_VATY01000005.1"/>
</dbReference>
<dbReference type="PANTHER" id="PTHR10091:SF0">
    <property type="entry name" value="GALACTOSE MUTAROTASE"/>
    <property type="match status" value="1"/>
</dbReference>
<accession>A0A5S3PGS7</accession>
<dbReference type="Gene3D" id="2.70.98.10">
    <property type="match status" value="1"/>
</dbReference>
<evidence type="ECO:0000256" key="10">
    <source>
        <dbReference type="PIRSR" id="PIRSR005096-3"/>
    </source>
</evidence>
<dbReference type="Proteomes" id="UP000310314">
    <property type="component" value="Unassembled WGS sequence"/>
</dbReference>
<evidence type="ECO:0000256" key="6">
    <source>
        <dbReference type="ARBA" id="ARBA00023235"/>
    </source>
</evidence>
<comment type="caution">
    <text evidence="11">The sequence shown here is derived from an EMBL/GenBank/DDBJ whole genome shotgun (WGS) entry which is preliminary data.</text>
</comment>
<dbReference type="SUPFAM" id="SSF74650">
    <property type="entry name" value="Galactose mutarotase-like"/>
    <property type="match status" value="1"/>
</dbReference>
<proteinExistence type="inferred from homology"/>
<dbReference type="PANTHER" id="PTHR10091">
    <property type="entry name" value="ALDOSE-1-EPIMERASE"/>
    <property type="match status" value="1"/>
</dbReference>